<evidence type="ECO:0000313" key="3">
    <source>
        <dbReference type="Proteomes" id="UP000187209"/>
    </source>
</evidence>
<dbReference type="PROSITE" id="PS50003">
    <property type="entry name" value="PH_DOMAIN"/>
    <property type="match status" value="1"/>
</dbReference>
<evidence type="ECO:0000313" key="2">
    <source>
        <dbReference type="EMBL" id="OMJ80167.1"/>
    </source>
</evidence>
<dbReference type="Gene3D" id="3.90.1720.10">
    <property type="entry name" value="endopeptidase domain like (from Nostoc punctiforme)"/>
    <property type="match status" value="1"/>
</dbReference>
<name>A0A1R2BU19_9CILI</name>
<dbReference type="Gene3D" id="2.30.29.30">
    <property type="entry name" value="Pleckstrin-homology domain (PH domain)/Phosphotyrosine-binding domain (PTB)"/>
    <property type="match status" value="1"/>
</dbReference>
<dbReference type="CDD" id="cd00821">
    <property type="entry name" value="PH"/>
    <property type="match status" value="1"/>
</dbReference>
<dbReference type="EMBL" id="MPUH01000436">
    <property type="protein sequence ID" value="OMJ80167.1"/>
    <property type="molecule type" value="Genomic_DNA"/>
</dbReference>
<accession>A0A1R2BU19</accession>
<feature type="domain" description="PH" evidence="1">
    <location>
        <begin position="17"/>
        <end position="113"/>
    </location>
</feature>
<dbReference type="InterPro" id="IPR024453">
    <property type="entry name" value="Peptidase_C92"/>
</dbReference>
<dbReference type="PANTHER" id="PTHR47112">
    <property type="entry name" value="PX DOMAIN-CONTAINING PROTEIN"/>
    <property type="match status" value="1"/>
</dbReference>
<dbReference type="Proteomes" id="UP000187209">
    <property type="component" value="Unassembled WGS sequence"/>
</dbReference>
<dbReference type="SMART" id="SM00233">
    <property type="entry name" value="PH"/>
    <property type="match status" value="1"/>
</dbReference>
<gene>
    <name evidence="2" type="ORF">SteCoe_19663</name>
</gene>
<dbReference type="OrthoDB" id="285486at2759"/>
<protein>
    <recommendedName>
        <fullName evidence="1">PH domain-containing protein</fullName>
    </recommendedName>
</protein>
<dbReference type="PANTHER" id="PTHR47112:SF1">
    <property type="entry name" value="PX DOMAIN-CONTAINING PROTEIN"/>
    <property type="match status" value="1"/>
</dbReference>
<dbReference type="InterPro" id="IPR011993">
    <property type="entry name" value="PH-like_dom_sf"/>
</dbReference>
<dbReference type="SUPFAM" id="SSF50729">
    <property type="entry name" value="PH domain-like"/>
    <property type="match status" value="1"/>
</dbReference>
<dbReference type="InterPro" id="IPR038765">
    <property type="entry name" value="Papain-like_cys_pep_sf"/>
</dbReference>
<evidence type="ECO:0000259" key="1">
    <source>
        <dbReference type="PROSITE" id="PS50003"/>
    </source>
</evidence>
<dbReference type="Pfam" id="PF00169">
    <property type="entry name" value="PH"/>
    <property type="match status" value="1"/>
</dbReference>
<proteinExistence type="predicted"/>
<reference evidence="2 3" key="1">
    <citation type="submission" date="2016-11" db="EMBL/GenBank/DDBJ databases">
        <title>The macronuclear genome of Stentor coeruleus: a giant cell with tiny introns.</title>
        <authorList>
            <person name="Slabodnick M."/>
            <person name="Ruby J.G."/>
            <person name="Reiff S.B."/>
            <person name="Swart E.C."/>
            <person name="Gosai S."/>
            <person name="Prabakaran S."/>
            <person name="Witkowska E."/>
            <person name="Larue G.E."/>
            <person name="Fisher S."/>
            <person name="Freeman R.M."/>
            <person name="Gunawardena J."/>
            <person name="Chu W."/>
            <person name="Stover N.A."/>
            <person name="Gregory B.D."/>
            <person name="Nowacki M."/>
            <person name="Derisi J."/>
            <person name="Roy S.W."/>
            <person name="Marshall W.F."/>
            <person name="Sood P."/>
        </authorList>
    </citation>
    <scope>NUCLEOTIDE SEQUENCE [LARGE SCALE GENOMIC DNA]</scope>
    <source>
        <strain evidence="2">WM001</strain>
    </source>
</reference>
<sequence length="312" mass="36803">MAEEQHQRSRSQNSDKLVNKSGWIFRKSTGIIKKFKKCYIILENKHLYIYTNDLKVLLKAIINFDQVESTVSFNSRENDRIILRFKDNSVYFEFKGPSEEISEWYTLFSQHIKNSSPTKNPSFLGKTPKKFWKFDNISNYEFMHSAQTGDIILFKGRSKICLALRGIMNSEFDHIGVIYILNNLIYIFESTRSTGVILTSWTEFMEHSWYNMYSRIAYRKLILDRNECFYNQAHEFVVESEGKPYKLLKLSNDDHKGYFCSELVAEFYRRTGVIYHNTPAKKFMPKNFINGYGVNIIQGELGPLQDIKFNVY</sequence>
<dbReference type="InterPro" id="IPR001849">
    <property type="entry name" value="PH_domain"/>
</dbReference>
<comment type="caution">
    <text evidence="2">The sequence shown here is derived from an EMBL/GenBank/DDBJ whole genome shotgun (WGS) entry which is preliminary data.</text>
</comment>
<keyword evidence="3" id="KW-1185">Reference proteome</keyword>
<dbReference type="Pfam" id="PF05708">
    <property type="entry name" value="Peptidase_C92"/>
    <property type="match status" value="1"/>
</dbReference>
<dbReference type="SUPFAM" id="SSF54001">
    <property type="entry name" value="Cysteine proteinases"/>
    <property type="match status" value="1"/>
</dbReference>
<organism evidence="2 3">
    <name type="scientific">Stentor coeruleus</name>
    <dbReference type="NCBI Taxonomy" id="5963"/>
    <lineage>
        <taxon>Eukaryota</taxon>
        <taxon>Sar</taxon>
        <taxon>Alveolata</taxon>
        <taxon>Ciliophora</taxon>
        <taxon>Postciliodesmatophora</taxon>
        <taxon>Heterotrichea</taxon>
        <taxon>Heterotrichida</taxon>
        <taxon>Stentoridae</taxon>
        <taxon>Stentor</taxon>
    </lineage>
</organism>
<dbReference type="AlphaFoldDB" id="A0A1R2BU19"/>